<dbReference type="InterPro" id="IPR043502">
    <property type="entry name" value="DNA/RNA_pol_sf"/>
</dbReference>
<gene>
    <name evidence="2" type="ORF">APZ42_030220</name>
</gene>
<comment type="caution">
    <text evidence="2">The sequence shown here is derived from an EMBL/GenBank/DDBJ whole genome shotgun (WGS) entry which is preliminary data.</text>
</comment>
<name>A0A164NYN9_9CRUS</name>
<accession>A0A164NYN9</accession>
<dbReference type="InterPro" id="IPR043128">
    <property type="entry name" value="Rev_trsase/Diguanyl_cyclase"/>
</dbReference>
<dbReference type="Proteomes" id="UP000076858">
    <property type="component" value="Unassembled WGS sequence"/>
</dbReference>
<dbReference type="AlphaFoldDB" id="A0A164NYN9"/>
<dbReference type="PANTHER" id="PTHR33050">
    <property type="entry name" value="REVERSE TRANSCRIPTASE DOMAIN-CONTAINING PROTEIN"/>
    <property type="match status" value="1"/>
</dbReference>
<dbReference type="Gene3D" id="3.30.70.270">
    <property type="match status" value="1"/>
</dbReference>
<evidence type="ECO:0000259" key="1">
    <source>
        <dbReference type="PROSITE" id="PS50878"/>
    </source>
</evidence>
<proteinExistence type="predicted"/>
<dbReference type="EMBL" id="LRGB01002777">
    <property type="protein sequence ID" value="KZS06357.1"/>
    <property type="molecule type" value="Genomic_DNA"/>
</dbReference>
<evidence type="ECO:0000313" key="2">
    <source>
        <dbReference type="EMBL" id="KZS06357.1"/>
    </source>
</evidence>
<dbReference type="GO" id="GO:0071897">
    <property type="term" value="P:DNA biosynthetic process"/>
    <property type="evidence" value="ECO:0007669"/>
    <property type="project" value="UniProtKB-ARBA"/>
</dbReference>
<dbReference type="Pfam" id="PF00078">
    <property type="entry name" value="RVT_1"/>
    <property type="match status" value="1"/>
</dbReference>
<dbReference type="InterPro" id="IPR052055">
    <property type="entry name" value="Hepadnavirus_pol/RT"/>
</dbReference>
<reference evidence="2 3" key="1">
    <citation type="submission" date="2016-03" db="EMBL/GenBank/DDBJ databases">
        <title>EvidentialGene: Evidence-directed Construction of Genes on Genomes.</title>
        <authorList>
            <person name="Gilbert D.G."/>
            <person name="Choi J.-H."/>
            <person name="Mockaitis K."/>
            <person name="Colbourne J."/>
            <person name="Pfrender M."/>
        </authorList>
    </citation>
    <scope>NUCLEOTIDE SEQUENCE [LARGE SCALE GENOMIC DNA]</scope>
    <source>
        <strain evidence="2 3">Xinb3</strain>
        <tissue evidence="2">Complete organism</tissue>
    </source>
</reference>
<feature type="domain" description="Reverse transcriptase" evidence="1">
    <location>
        <begin position="1"/>
        <end position="85"/>
    </location>
</feature>
<dbReference type="PANTHER" id="PTHR33050:SF7">
    <property type="entry name" value="RIBONUCLEASE H"/>
    <property type="match status" value="1"/>
</dbReference>
<dbReference type="CDD" id="cd09275">
    <property type="entry name" value="RNase_HI_RT_DIRS1"/>
    <property type="match status" value="1"/>
</dbReference>
<evidence type="ECO:0000313" key="3">
    <source>
        <dbReference type="Proteomes" id="UP000076858"/>
    </source>
</evidence>
<protein>
    <recommendedName>
        <fullName evidence="1">Reverse transcriptase domain-containing protein</fullName>
    </recommendedName>
</protein>
<organism evidence="2 3">
    <name type="scientific">Daphnia magna</name>
    <dbReference type="NCBI Taxonomy" id="35525"/>
    <lineage>
        <taxon>Eukaryota</taxon>
        <taxon>Metazoa</taxon>
        <taxon>Ecdysozoa</taxon>
        <taxon>Arthropoda</taxon>
        <taxon>Crustacea</taxon>
        <taxon>Branchiopoda</taxon>
        <taxon>Diplostraca</taxon>
        <taxon>Cladocera</taxon>
        <taxon>Anomopoda</taxon>
        <taxon>Daphniidae</taxon>
        <taxon>Daphnia</taxon>
    </lineage>
</organism>
<sequence length="484" mass="54434">MAFGLSPAPRIFTKLLKVVTAILRQQGLRLVIFLDDILILNSTEGGVRNDLKTTLDLLQSLGFLVNWEKSVVAPSQIMEYLGMIVDSIKMSFSLPAIKVQEVKRLCEQALEAKCVSLRSIASILGNFTWAIPTIPYAQSHYRSMQRFYLNESRRASGNLNTKRALSPEAEADLRWWLSNLEVANGKVFFPKSPDIEICSDASLSGWGAVCNGVATRGPWTVEQLGLHINCLELLGALFALKSFVGASHRLSVKMYLDNSTAVCYINKGGGTRSAELTSIAKLITDFCEQRQLSIEAVHLAGALNIEADAESRSGPDASDWVLNRDVFRNLREIWPMDVDLFGSFWNAQLPRYVSWRPQPEAMAVNAFSVNWGDFVGYVFPPFSMIPKCLEKIRREKANVIMICPVWPAQPWYPVMLEMVCETPRLLHPSIDLLMSPQGEPHPLLESGTLQLAAWKFKTIDVLMHLFFSFRNFFFIALPQHPYIN</sequence>
<dbReference type="PROSITE" id="PS50878">
    <property type="entry name" value="RT_POL"/>
    <property type="match status" value="1"/>
</dbReference>
<dbReference type="SUPFAM" id="SSF56672">
    <property type="entry name" value="DNA/RNA polymerases"/>
    <property type="match status" value="1"/>
</dbReference>
<keyword evidence="3" id="KW-1185">Reference proteome</keyword>
<dbReference type="OrthoDB" id="6362838at2759"/>
<dbReference type="STRING" id="35525.A0A164NYN9"/>
<dbReference type="InterPro" id="IPR000477">
    <property type="entry name" value="RT_dom"/>
</dbReference>